<keyword evidence="2" id="KW-1185">Reference proteome</keyword>
<dbReference type="RefSeq" id="WP_211467702.1">
    <property type="nucleotide sequence ID" value="NZ_JAGSXH010000033.1"/>
</dbReference>
<dbReference type="GO" id="GO:0000287">
    <property type="term" value="F:magnesium ion binding"/>
    <property type="evidence" value="ECO:0007669"/>
    <property type="project" value="TreeGrafter"/>
</dbReference>
<dbReference type="SUPFAM" id="SSF56784">
    <property type="entry name" value="HAD-like"/>
    <property type="match status" value="1"/>
</dbReference>
<dbReference type="InterPro" id="IPR036412">
    <property type="entry name" value="HAD-like_sf"/>
</dbReference>
<sequence length="290" mass="29386">MNLDSELIPEATRRPGAALPRLVATDLDGTLLRSDGTVSDRTCAALAACTAAGVEVLLVTARPQRMVLELARRIGCTATAICANGAAVLDVVTGLTRLVHSFTVEQALSIIADLRAVLPPGTGFALETGGEVFSEPTFRPGLASAHNRTVTADLAAARPAGGRYVKVLARDDAAAADAMLAAARAVLGDRAEASHSGGRGLVEIAPPGVTKAGTLAWHCELLGIAAAQVVAFGDMPNDLPMLTWAGTAYAVANAHADVLAVVDRVTASNDEDGVAAALEALLAAGGPQSA</sequence>
<evidence type="ECO:0000313" key="1">
    <source>
        <dbReference type="EMBL" id="MBS2963732.1"/>
    </source>
</evidence>
<dbReference type="InterPro" id="IPR023214">
    <property type="entry name" value="HAD_sf"/>
</dbReference>
<gene>
    <name evidence="1" type="ORF">KGA66_11780</name>
</gene>
<dbReference type="EMBL" id="JAGSXH010000033">
    <property type="protein sequence ID" value="MBS2963732.1"/>
    <property type="molecule type" value="Genomic_DNA"/>
</dbReference>
<accession>A0A8J7WP65</accession>
<dbReference type="PANTHER" id="PTHR10000:SF8">
    <property type="entry name" value="HAD SUPERFAMILY HYDROLASE-LIKE, TYPE 3"/>
    <property type="match status" value="1"/>
</dbReference>
<reference evidence="1" key="1">
    <citation type="submission" date="2021-04" db="EMBL/GenBank/DDBJ databases">
        <title>Genome based classification of Actinospica acidithermotolerans sp. nov., an actinobacterium isolated from an Indonesian hot spring.</title>
        <authorList>
            <person name="Kusuma A.B."/>
            <person name="Putra K.E."/>
            <person name="Nafisah S."/>
            <person name="Loh J."/>
            <person name="Nouioui I."/>
            <person name="Goodfellow M."/>
        </authorList>
    </citation>
    <scope>NUCLEOTIDE SEQUENCE</scope>
    <source>
        <strain evidence="1">DSM 45618</strain>
    </source>
</reference>
<dbReference type="PANTHER" id="PTHR10000">
    <property type="entry name" value="PHOSPHOSERINE PHOSPHATASE"/>
    <property type="match status" value="1"/>
</dbReference>
<organism evidence="1 2">
    <name type="scientific">Actinocrinis puniceicyclus</name>
    <dbReference type="NCBI Taxonomy" id="977794"/>
    <lineage>
        <taxon>Bacteria</taxon>
        <taxon>Bacillati</taxon>
        <taxon>Actinomycetota</taxon>
        <taxon>Actinomycetes</taxon>
        <taxon>Catenulisporales</taxon>
        <taxon>Actinospicaceae</taxon>
        <taxon>Actinocrinis</taxon>
    </lineage>
</organism>
<proteinExistence type="predicted"/>
<dbReference type="GO" id="GO:0016791">
    <property type="term" value="F:phosphatase activity"/>
    <property type="evidence" value="ECO:0007669"/>
    <property type="project" value="TreeGrafter"/>
</dbReference>
<dbReference type="Gene3D" id="3.30.1240.10">
    <property type="match status" value="1"/>
</dbReference>
<dbReference type="Pfam" id="PF08282">
    <property type="entry name" value="Hydrolase_3"/>
    <property type="match status" value="1"/>
</dbReference>
<keyword evidence="1" id="KW-0378">Hydrolase</keyword>
<protein>
    <submittedName>
        <fullName evidence="1">HAD hydrolase family protein</fullName>
    </submittedName>
</protein>
<name>A0A8J7WP65_9ACTN</name>
<dbReference type="Proteomes" id="UP000677913">
    <property type="component" value="Unassembled WGS sequence"/>
</dbReference>
<dbReference type="AlphaFoldDB" id="A0A8J7WP65"/>
<comment type="caution">
    <text evidence="1">The sequence shown here is derived from an EMBL/GenBank/DDBJ whole genome shotgun (WGS) entry which is preliminary data.</text>
</comment>
<dbReference type="GO" id="GO:0005829">
    <property type="term" value="C:cytosol"/>
    <property type="evidence" value="ECO:0007669"/>
    <property type="project" value="TreeGrafter"/>
</dbReference>
<evidence type="ECO:0000313" key="2">
    <source>
        <dbReference type="Proteomes" id="UP000677913"/>
    </source>
</evidence>
<dbReference type="Gene3D" id="3.40.50.1000">
    <property type="entry name" value="HAD superfamily/HAD-like"/>
    <property type="match status" value="1"/>
</dbReference>